<feature type="compositionally biased region" description="Basic and acidic residues" evidence="1">
    <location>
        <begin position="40"/>
        <end position="54"/>
    </location>
</feature>
<keyword evidence="3" id="KW-1185">Reference proteome</keyword>
<organism evidence="2 3">
    <name type="scientific">Pedococcus cremeus</name>
    <dbReference type="NCBI Taxonomy" id="587636"/>
    <lineage>
        <taxon>Bacteria</taxon>
        <taxon>Bacillati</taxon>
        <taxon>Actinomycetota</taxon>
        <taxon>Actinomycetes</taxon>
        <taxon>Micrococcales</taxon>
        <taxon>Intrasporangiaceae</taxon>
        <taxon>Pedococcus</taxon>
    </lineage>
</organism>
<name>A0A1H9WRR4_9MICO</name>
<gene>
    <name evidence="2" type="ORF">SAMN05216199_3136</name>
</gene>
<reference evidence="3" key="1">
    <citation type="submission" date="2016-10" db="EMBL/GenBank/DDBJ databases">
        <authorList>
            <person name="Varghese N."/>
            <person name="Submissions S."/>
        </authorList>
    </citation>
    <scope>NUCLEOTIDE SEQUENCE [LARGE SCALE GENOMIC DNA]</scope>
    <source>
        <strain evidence="3">CGMCC 1.6963</strain>
    </source>
</reference>
<proteinExistence type="predicted"/>
<sequence>MTEPADESRVESRATDLLPEEQAAGSDDPRRQAEAILAESDERTEHPEETRRESSQTPDEEDTAPAAPADPATDRPTDAGTGTRPD</sequence>
<dbReference type="AlphaFoldDB" id="A0A1H9WRR4"/>
<accession>A0A1H9WRR4</accession>
<dbReference type="OrthoDB" id="3692230at2"/>
<evidence type="ECO:0000313" key="2">
    <source>
        <dbReference type="EMBL" id="SES36357.1"/>
    </source>
</evidence>
<dbReference type="EMBL" id="FOHB01000005">
    <property type="protein sequence ID" value="SES36357.1"/>
    <property type="molecule type" value="Genomic_DNA"/>
</dbReference>
<feature type="region of interest" description="Disordered" evidence="1">
    <location>
        <begin position="1"/>
        <end position="86"/>
    </location>
</feature>
<evidence type="ECO:0000256" key="1">
    <source>
        <dbReference type="SAM" id="MobiDB-lite"/>
    </source>
</evidence>
<feature type="compositionally biased region" description="Basic and acidic residues" evidence="1">
    <location>
        <begin position="1"/>
        <end position="14"/>
    </location>
</feature>
<dbReference type="RefSeq" id="WP_091759976.1">
    <property type="nucleotide sequence ID" value="NZ_FOHB01000005.1"/>
</dbReference>
<evidence type="ECO:0000313" key="3">
    <source>
        <dbReference type="Proteomes" id="UP000199019"/>
    </source>
</evidence>
<dbReference type="Proteomes" id="UP000199019">
    <property type="component" value="Unassembled WGS sequence"/>
</dbReference>
<protein>
    <submittedName>
        <fullName evidence="2">Uncharacterized protein</fullName>
    </submittedName>
</protein>